<dbReference type="OrthoDB" id="3540210at2759"/>
<accession>S3D4Z8</accession>
<dbReference type="Proteomes" id="UP000016922">
    <property type="component" value="Unassembled WGS sequence"/>
</dbReference>
<dbReference type="KEGG" id="glz:GLAREA_05857"/>
<keyword evidence="1" id="KW-0812">Transmembrane</keyword>
<gene>
    <name evidence="2" type="ORF">GLAREA_05857</name>
</gene>
<dbReference type="EMBL" id="KE145358">
    <property type="protein sequence ID" value="EPE32845.1"/>
    <property type="molecule type" value="Genomic_DNA"/>
</dbReference>
<proteinExistence type="predicted"/>
<sequence length="561" mass="63777">MNQPYPDYFPDRFPSSPTVLTGLWEKYSETRPGRWVWTLRNSDAIIVLGCFTVLVAFSQSRSWTILRYLILLRKRSVRLDDNGVSDDALEDISQGRAITDVLPFVEYHTHRLRTRIIETCTSRISQERHSRPGTPDCSVISPLFGIVAFLNIALFIFLSVAMPVLLSQGATGSALTCMFAEHTCHNNTLAYEISHRGITPNEMRVNSRSRITINHRLTCAPIFLDTFLHLKNGSGSETVISVAVRDRFFEVADRKLGITLRTINNPNLTTNEDLSTRMRGERWPYDLTILPQFSALDTFTGRGPPGGPNLTTFGAYPTEEVVDEKLQSLKGKIFLAVHRAGPAVYTYTNDDPLFSSHVPHKILLGPTYYLPDQEATALGCLESFQYCVAASHFCTSWGTLSERLDEVEEELKKEQDISTIEDVWVSRMLTEELSVHEYFLQRTPWMFHNKNVPFTLPDPLEVKWEGHPMGQTLTTDWRGEVKEWLLKGIEKTMLQVQHGALIDIKRKYYNAPFYQNTLAGHETLCDRVLFAHMSYTNIHFGVENSLSDVERTIMAPKASIS</sequence>
<keyword evidence="1" id="KW-0472">Membrane</keyword>
<organism evidence="2 3">
    <name type="scientific">Glarea lozoyensis (strain ATCC 20868 / MF5171)</name>
    <dbReference type="NCBI Taxonomy" id="1116229"/>
    <lineage>
        <taxon>Eukaryota</taxon>
        <taxon>Fungi</taxon>
        <taxon>Dikarya</taxon>
        <taxon>Ascomycota</taxon>
        <taxon>Pezizomycotina</taxon>
        <taxon>Leotiomycetes</taxon>
        <taxon>Helotiales</taxon>
        <taxon>Helotiaceae</taxon>
        <taxon>Glarea</taxon>
    </lineage>
</organism>
<dbReference type="AlphaFoldDB" id="S3D4Z8"/>
<dbReference type="HOGENOM" id="CLU_435516_0_0_1"/>
<dbReference type="eggNOG" id="ENOG502SUW9">
    <property type="taxonomic scope" value="Eukaryota"/>
</dbReference>
<dbReference type="GeneID" id="19464911"/>
<evidence type="ECO:0000256" key="1">
    <source>
        <dbReference type="SAM" id="Phobius"/>
    </source>
</evidence>
<feature type="transmembrane region" description="Helical" evidence="1">
    <location>
        <begin position="44"/>
        <end position="70"/>
    </location>
</feature>
<keyword evidence="1" id="KW-1133">Transmembrane helix</keyword>
<keyword evidence="3" id="KW-1185">Reference proteome</keyword>
<evidence type="ECO:0000313" key="2">
    <source>
        <dbReference type="EMBL" id="EPE32845.1"/>
    </source>
</evidence>
<dbReference type="OMA" id="FECAPIN"/>
<evidence type="ECO:0000313" key="3">
    <source>
        <dbReference type="Proteomes" id="UP000016922"/>
    </source>
</evidence>
<name>S3D4Z8_GLAL2</name>
<reference evidence="2 3" key="1">
    <citation type="journal article" date="2013" name="BMC Genomics">
        <title>Genomics-driven discovery of the pneumocandin biosynthetic gene cluster in the fungus Glarea lozoyensis.</title>
        <authorList>
            <person name="Chen L."/>
            <person name="Yue Q."/>
            <person name="Zhang X."/>
            <person name="Xiang M."/>
            <person name="Wang C."/>
            <person name="Li S."/>
            <person name="Che Y."/>
            <person name="Ortiz-Lopez F.J."/>
            <person name="Bills G.F."/>
            <person name="Liu X."/>
            <person name="An Z."/>
        </authorList>
    </citation>
    <scope>NUCLEOTIDE SEQUENCE [LARGE SCALE GENOMIC DNA]</scope>
    <source>
        <strain evidence="3">ATCC 20868 / MF5171</strain>
    </source>
</reference>
<feature type="transmembrane region" description="Helical" evidence="1">
    <location>
        <begin position="139"/>
        <end position="166"/>
    </location>
</feature>
<dbReference type="RefSeq" id="XP_008079462.1">
    <property type="nucleotide sequence ID" value="XM_008081271.1"/>
</dbReference>
<protein>
    <submittedName>
        <fullName evidence="2">Uncharacterized protein</fullName>
    </submittedName>
</protein>